<proteinExistence type="predicted"/>
<name>A0A1J7GAM9_LUPAN</name>
<dbReference type="STRING" id="3871.A0A1J7GAM9"/>
<sequence length="186" mass="20665">MGGCFSSRSYSTSNNIRLVHLSGYVEDFDQPISVNQVIGNSSKYFICTSIQLLSSSSSSLCSSSQPLKGDTQLQLGNVYFMLPFSILQVDVSPMDLASLAKRLTTIAKTRCGSKKILKDSSSLLRQSECRNSPCRSEGRLGVVDKESGVTYGARNSLRMQPWKPLLDTIRERSFNRRSESDLHENH</sequence>
<reference evidence="1 2" key="1">
    <citation type="journal article" date="2017" name="Plant Biotechnol. J.">
        <title>A comprehensive draft genome sequence for lupin (Lupinus angustifolius), an emerging health food: insights into plant-microbe interactions and legume evolution.</title>
        <authorList>
            <person name="Hane J.K."/>
            <person name="Ming Y."/>
            <person name="Kamphuis L.G."/>
            <person name="Nelson M.N."/>
            <person name="Garg G."/>
            <person name="Atkins C.A."/>
            <person name="Bayer P.E."/>
            <person name="Bravo A."/>
            <person name="Bringans S."/>
            <person name="Cannon S."/>
            <person name="Edwards D."/>
            <person name="Foley R."/>
            <person name="Gao L.L."/>
            <person name="Harrison M.J."/>
            <person name="Huang W."/>
            <person name="Hurgobin B."/>
            <person name="Li S."/>
            <person name="Liu C.W."/>
            <person name="McGrath A."/>
            <person name="Morahan G."/>
            <person name="Murray J."/>
            <person name="Weller J."/>
            <person name="Jian J."/>
            <person name="Singh K.B."/>
        </authorList>
    </citation>
    <scope>NUCLEOTIDE SEQUENCE [LARGE SCALE GENOMIC DNA]</scope>
    <source>
        <strain evidence="2">cv. Tanjil</strain>
        <tissue evidence="1">Whole plant</tissue>
    </source>
</reference>
<dbReference type="Pfam" id="PF14009">
    <property type="entry name" value="PADRE"/>
    <property type="match status" value="1"/>
</dbReference>
<accession>A0A1J7GAM9</accession>
<evidence type="ECO:0000313" key="2">
    <source>
        <dbReference type="Proteomes" id="UP000188354"/>
    </source>
</evidence>
<dbReference type="Proteomes" id="UP000188354">
    <property type="component" value="Chromosome LG15"/>
</dbReference>
<keyword evidence="2" id="KW-1185">Reference proteome</keyword>
<dbReference type="AlphaFoldDB" id="A0A1J7GAM9"/>
<gene>
    <name evidence="1" type="ORF">TanjilG_16174</name>
</gene>
<dbReference type="EMBL" id="CM007375">
    <property type="protein sequence ID" value="OIV97413.1"/>
    <property type="molecule type" value="Genomic_DNA"/>
</dbReference>
<dbReference type="Gramene" id="OIV97413">
    <property type="protein sequence ID" value="OIV97413"/>
    <property type="gene ID" value="TanjilG_16174"/>
</dbReference>
<dbReference type="PANTHER" id="PTHR33052">
    <property type="entry name" value="DUF4228 DOMAIN PROTEIN-RELATED"/>
    <property type="match status" value="1"/>
</dbReference>
<protein>
    <recommendedName>
        <fullName evidence="3">DUF4228 domain-containing protein</fullName>
    </recommendedName>
</protein>
<dbReference type="InterPro" id="IPR025322">
    <property type="entry name" value="PADRE_dom"/>
</dbReference>
<dbReference type="OrthoDB" id="736928at2759"/>
<dbReference type="OMA" id="MIRVVHL"/>
<organism evidence="1 2">
    <name type="scientific">Lupinus angustifolius</name>
    <name type="common">Narrow-leaved blue lupine</name>
    <dbReference type="NCBI Taxonomy" id="3871"/>
    <lineage>
        <taxon>Eukaryota</taxon>
        <taxon>Viridiplantae</taxon>
        <taxon>Streptophyta</taxon>
        <taxon>Embryophyta</taxon>
        <taxon>Tracheophyta</taxon>
        <taxon>Spermatophyta</taxon>
        <taxon>Magnoliopsida</taxon>
        <taxon>eudicotyledons</taxon>
        <taxon>Gunneridae</taxon>
        <taxon>Pentapetalae</taxon>
        <taxon>rosids</taxon>
        <taxon>fabids</taxon>
        <taxon>Fabales</taxon>
        <taxon>Fabaceae</taxon>
        <taxon>Papilionoideae</taxon>
        <taxon>50 kb inversion clade</taxon>
        <taxon>genistoids sensu lato</taxon>
        <taxon>core genistoids</taxon>
        <taxon>Genisteae</taxon>
        <taxon>Lupinus</taxon>
    </lineage>
</organism>
<evidence type="ECO:0008006" key="3">
    <source>
        <dbReference type="Google" id="ProtNLM"/>
    </source>
</evidence>
<evidence type="ECO:0000313" key="1">
    <source>
        <dbReference type="EMBL" id="OIV97413.1"/>
    </source>
</evidence>
<dbReference type="KEGG" id="lang:109327839"/>